<dbReference type="PROSITE" id="PS00678">
    <property type="entry name" value="WD_REPEATS_1"/>
    <property type="match status" value="3"/>
</dbReference>
<dbReference type="SUPFAM" id="SSF51004">
    <property type="entry name" value="C-terminal (heme d1) domain of cytochrome cd1-nitrite reductase"/>
    <property type="match status" value="1"/>
</dbReference>
<dbReference type="InterPro" id="IPR001680">
    <property type="entry name" value="WD40_rpt"/>
</dbReference>
<name>A0A9Q6EJE3_NOSLI</name>
<keyword evidence="1 3" id="KW-0853">WD repeat</keyword>
<feature type="repeat" description="WD" evidence="3">
    <location>
        <begin position="444"/>
        <end position="485"/>
    </location>
</feature>
<feature type="repeat" description="WD" evidence="3">
    <location>
        <begin position="159"/>
        <end position="190"/>
    </location>
</feature>
<dbReference type="Proteomes" id="UP000222310">
    <property type="component" value="Unassembled WGS sequence"/>
</dbReference>
<evidence type="ECO:0000256" key="2">
    <source>
        <dbReference type="ARBA" id="ARBA00022737"/>
    </source>
</evidence>
<feature type="repeat" description="WD" evidence="3">
    <location>
        <begin position="486"/>
        <end position="527"/>
    </location>
</feature>
<evidence type="ECO:0000256" key="3">
    <source>
        <dbReference type="PROSITE-ProRule" id="PRU00221"/>
    </source>
</evidence>
<feature type="repeat" description="WD" evidence="3">
    <location>
        <begin position="110"/>
        <end position="136"/>
    </location>
</feature>
<protein>
    <recommendedName>
        <fullName evidence="6">WD40 repeat domain-containing protein</fullName>
    </recommendedName>
</protein>
<dbReference type="EMBL" id="LAHD01000095">
    <property type="protein sequence ID" value="PHJ98784.1"/>
    <property type="molecule type" value="Genomic_DNA"/>
</dbReference>
<dbReference type="Pfam" id="PF00400">
    <property type="entry name" value="WD40"/>
    <property type="match status" value="7"/>
</dbReference>
<dbReference type="PANTHER" id="PTHR19879:SF9">
    <property type="entry name" value="TRANSCRIPTION INITIATION FACTOR TFIID SUBUNIT 5"/>
    <property type="match status" value="1"/>
</dbReference>
<reference evidence="4 5" key="1">
    <citation type="submission" date="2015-02" db="EMBL/GenBank/DDBJ databases">
        <title>Nostoc linckia genome annotation.</title>
        <authorList>
            <person name="Zhou Z."/>
        </authorList>
    </citation>
    <scope>NUCLEOTIDE SEQUENCE [LARGE SCALE GENOMIC DNA]</scope>
    <source>
        <strain evidence="5">z8</strain>
    </source>
</reference>
<dbReference type="PROSITE" id="PS50082">
    <property type="entry name" value="WD_REPEATS_2"/>
    <property type="match status" value="9"/>
</dbReference>
<feature type="repeat" description="WD" evidence="3">
    <location>
        <begin position="616"/>
        <end position="657"/>
    </location>
</feature>
<dbReference type="InterPro" id="IPR011048">
    <property type="entry name" value="Haem_d1_sf"/>
</dbReference>
<feature type="repeat" description="WD" evidence="3">
    <location>
        <begin position="401"/>
        <end position="443"/>
    </location>
</feature>
<dbReference type="AlphaFoldDB" id="A0A9Q6EJE3"/>
<gene>
    <name evidence="4" type="ORF">VF08_26360</name>
</gene>
<dbReference type="InterPro" id="IPR020472">
    <property type="entry name" value="WD40_PAC1"/>
</dbReference>
<feature type="repeat" description="WD" evidence="3">
    <location>
        <begin position="233"/>
        <end position="274"/>
    </location>
</feature>
<evidence type="ECO:0008006" key="6">
    <source>
        <dbReference type="Google" id="ProtNLM"/>
    </source>
</evidence>
<dbReference type="SUPFAM" id="SSF50978">
    <property type="entry name" value="WD40 repeat-like"/>
    <property type="match status" value="2"/>
</dbReference>
<evidence type="ECO:0000256" key="1">
    <source>
        <dbReference type="ARBA" id="ARBA00022574"/>
    </source>
</evidence>
<dbReference type="PROSITE" id="PS50294">
    <property type="entry name" value="WD_REPEATS_REGION"/>
    <property type="match status" value="6"/>
</dbReference>
<feature type="repeat" description="WD" evidence="3">
    <location>
        <begin position="316"/>
        <end position="357"/>
    </location>
</feature>
<dbReference type="PRINTS" id="PR00320">
    <property type="entry name" value="GPROTEINBRPT"/>
</dbReference>
<dbReference type="RefSeq" id="WP_099066030.1">
    <property type="nucleotide sequence ID" value="NZ_LAHD01000095.1"/>
</dbReference>
<proteinExistence type="predicted"/>
<evidence type="ECO:0000313" key="5">
    <source>
        <dbReference type="Proteomes" id="UP000222310"/>
    </source>
</evidence>
<dbReference type="InterPro" id="IPR019775">
    <property type="entry name" value="WD40_repeat_CS"/>
</dbReference>
<keyword evidence="2" id="KW-0677">Repeat</keyword>
<evidence type="ECO:0000313" key="4">
    <source>
        <dbReference type="EMBL" id="PHJ98784.1"/>
    </source>
</evidence>
<dbReference type="SMART" id="SM00320">
    <property type="entry name" value="WD40"/>
    <property type="match status" value="13"/>
</dbReference>
<dbReference type="Gene3D" id="2.130.10.10">
    <property type="entry name" value="YVTN repeat-like/Quinoprotein amine dehydrogenase"/>
    <property type="match status" value="4"/>
</dbReference>
<sequence>MDKKQNQPKEYDVVFGGDNPSPLGGLVLGGLEGAKHRLSSNLLEERIAALSEVLNYGEPGLDLLIQALKDESEQVQNKAYPLLLSRKEENVKEALSQYKPWQFFEYLRTTSGHSHPVYCRAVSPDGQILITGASDGIRGWNLKTGKQLYFLSNPYPRYVSISSDGENILSVFYDYSIQFWDLKTGQFLQSINLEDSRRSTSIIVSSNWQIAVGFKNKSIDIWDWNTKQLIRTLKVYCGKLSSIALSSNGKILAGGSFDNRIRVWDLNTGKEIQTLEGHVQSVCFLAISPDNKTIVSCGDKTIKVWNLETGKLINTFIGHKRRIVSATISHDWQTIISYSTDKSILQWNLNTGQKLGTYQETFENDFSLLITEQGQNFITISDHIVNTWNLYTGQVINTFSVAGHLGSISSLALSPDGLTIYSCGGGDATIKLWDARTGDKISTLFGHSAPVHCLVTKQDDSILFSASSDKTIKIWNVKHQQEISTLVGHSNKIFALDISHNGKILASGDLDGNIKVWNLETGKEIYNLQQKAYSNPVINRVFSLAISPDGKKLVSCTERLYPVLQVWNLETGEEIYSLTDISVEHIKISPNGKYLISGAYYRQNIEVRDLQTGAEIRTFPGQVDCLTISQDGEAIFVGSKDKSIQIWNLNTGELVRSLKPHPFHYDKKAIAISQNGQILVSGKGGNINIWGVRKVE</sequence>
<feature type="repeat" description="WD" evidence="3">
    <location>
        <begin position="275"/>
        <end position="315"/>
    </location>
</feature>
<comment type="caution">
    <text evidence="4">The sequence shown here is derived from an EMBL/GenBank/DDBJ whole genome shotgun (WGS) entry which is preliminary data.</text>
</comment>
<dbReference type="CDD" id="cd00200">
    <property type="entry name" value="WD40"/>
    <property type="match status" value="2"/>
</dbReference>
<dbReference type="PANTHER" id="PTHR19879">
    <property type="entry name" value="TRANSCRIPTION INITIATION FACTOR TFIID"/>
    <property type="match status" value="1"/>
</dbReference>
<dbReference type="InterPro" id="IPR015943">
    <property type="entry name" value="WD40/YVTN_repeat-like_dom_sf"/>
</dbReference>
<accession>A0A9Q6EJE3</accession>
<dbReference type="InterPro" id="IPR036322">
    <property type="entry name" value="WD40_repeat_dom_sf"/>
</dbReference>
<organism evidence="4 5">
    <name type="scientific">Nostoc linckia z8</name>
    <dbReference type="NCBI Taxonomy" id="1628746"/>
    <lineage>
        <taxon>Bacteria</taxon>
        <taxon>Bacillati</taxon>
        <taxon>Cyanobacteriota</taxon>
        <taxon>Cyanophyceae</taxon>
        <taxon>Nostocales</taxon>
        <taxon>Nostocaceae</taxon>
        <taxon>Nostoc</taxon>
    </lineage>
</organism>
<dbReference type="GeneID" id="57098385"/>